<sequence length="100" mass="10554">MNSARHGSDWLASAVGLMLALVMAPAWAGANRPGALAEARAQAKALADSQQNVVQLSNELQGLEARASQSQQMLGRQDRQIARLKAALEQAARPAAARSH</sequence>
<proteinExistence type="predicted"/>
<name>H8L1M1_FRAAD</name>
<dbReference type="EMBL" id="CP003350">
    <property type="protein sequence ID" value="AFC85381.1"/>
    <property type="molecule type" value="Genomic_DNA"/>
</dbReference>
<keyword evidence="1" id="KW-0175">Coiled coil</keyword>
<accession>H8L1M1</accession>
<reference evidence="2" key="1">
    <citation type="submission" date="2012-02" db="EMBL/GenBank/DDBJ databases">
        <title>The complete genome of Frateuria aurantia DSM 6220.</title>
        <authorList>
            <consortium name="US DOE Joint Genome Institute (JGI-PGF)"/>
            <person name="Lucas S."/>
            <person name="Copeland A."/>
            <person name="Lapidus A."/>
            <person name="Glavina del Rio T."/>
            <person name="Dalin E."/>
            <person name="Tice H."/>
            <person name="Bruce D."/>
            <person name="Goodwin L."/>
            <person name="Pitluck S."/>
            <person name="Peters L."/>
            <person name="Ovchinnikova G."/>
            <person name="Teshima H."/>
            <person name="Kyrpides N."/>
            <person name="Mavromatis K."/>
            <person name="Ivanova N."/>
            <person name="Brettin T."/>
            <person name="Detter J.C."/>
            <person name="Han C."/>
            <person name="Larimer F."/>
            <person name="Land M."/>
            <person name="Hauser L."/>
            <person name="Markowitz V."/>
            <person name="Cheng J.-F."/>
            <person name="Hugenholtz P."/>
            <person name="Woyke T."/>
            <person name="Wu D."/>
            <person name="Brambilla E."/>
            <person name="Klenk H.-P."/>
            <person name="Eisen J.A."/>
        </authorList>
    </citation>
    <scope>NUCLEOTIDE SEQUENCE</scope>
    <source>
        <strain evidence="2">DSM 6220</strain>
    </source>
</reference>
<feature type="coiled-coil region" evidence="1">
    <location>
        <begin position="46"/>
        <end position="73"/>
    </location>
</feature>
<protein>
    <submittedName>
        <fullName evidence="2">Uncharacterized protein</fullName>
    </submittedName>
</protein>
<dbReference type="Proteomes" id="UP000005234">
    <property type="component" value="Chromosome"/>
</dbReference>
<dbReference type="AlphaFoldDB" id="H8L1M1"/>
<dbReference type="KEGG" id="fau:Fraau_0912"/>
<dbReference type="STRING" id="767434.Fraau_0912"/>
<evidence type="ECO:0000313" key="2">
    <source>
        <dbReference type="EMBL" id="AFC85381.1"/>
    </source>
</evidence>
<gene>
    <name evidence="2" type="ordered locus">Fraau_0912</name>
</gene>
<dbReference type="RefSeq" id="WP_014402387.1">
    <property type="nucleotide sequence ID" value="NC_017033.1"/>
</dbReference>
<organism evidence="2 3">
    <name type="scientific">Frateuria aurantia (strain ATCC 33424 / DSM 6220 / KCTC 2777 / LMG 1558 / NBRC 3245 / NCIMB 13370)</name>
    <name type="common">Acetobacter aurantius</name>
    <dbReference type="NCBI Taxonomy" id="767434"/>
    <lineage>
        <taxon>Bacteria</taxon>
        <taxon>Pseudomonadati</taxon>
        <taxon>Pseudomonadota</taxon>
        <taxon>Gammaproteobacteria</taxon>
        <taxon>Lysobacterales</taxon>
        <taxon>Rhodanobacteraceae</taxon>
        <taxon>Frateuria</taxon>
    </lineage>
</organism>
<evidence type="ECO:0000256" key="1">
    <source>
        <dbReference type="SAM" id="Coils"/>
    </source>
</evidence>
<dbReference type="HOGENOM" id="CLU_2301712_0_0_6"/>
<evidence type="ECO:0000313" key="3">
    <source>
        <dbReference type="Proteomes" id="UP000005234"/>
    </source>
</evidence>
<keyword evidence="3" id="KW-1185">Reference proteome</keyword>